<gene>
    <name evidence="6" type="ORF">OXH55_04660</name>
</gene>
<evidence type="ECO:0000313" key="6">
    <source>
        <dbReference type="EMBL" id="MCY6369915.1"/>
    </source>
</evidence>
<dbReference type="RefSeq" id="WP_268048337.1">
    <property type="nucleotide sequence ID" value="NZ_JAPQES010000001.1"/>
</dbReference>
<feature type="modified residue" description="4-aspartylphosphate" evidence="4">
    <location>
        <position position="53"/>
    </location>
</feature>
<dbReference type="PANTHER" id="PTHR44591">
    <property type="entry name" value="STRESS RESPONSE REGULATOR PROTEIN 1"/>
    <property type="match status" value="1"/>
</dbReference>
<dbReference type="PROSITE" id="PS50110">
    <property type="entry name" value="RESPONSE_REGULATORY"/>
    <property type="match status" value="1"/>
</dbReference>
<sequence>MKILSVDDSAIIRKIIRMAVEVIEYEFMEAADGEEALKVIEQEYKEIALILLDWNMPGIDGFELLKKLKEEDRFKHIPVMMVTTESEKLNIIKAIQAGAIHYVIKPFTMEEVTKKMLEALGRGE</sequence>
<dbReference type="InterPro" id="IPR001789">
    <property type="entry name" value="Sig_transdc_resp-reg_receiver"/>
</dbReference>
<evidence type="ECO:0000256" key="2">
    <source>
        <dbReference type="ARBA" id="ARBA00022553"/>
    </source>
</evidence>
<evidence type="ECO:0000256" key="3">
    <source>
        <dbReference type="ARBA" id="ARBA00024867"/>
    </source>
</evidence>
<dbReference type="InterPro" id="IPR050595">
    <property type="entry name" value="Bact_response_regulator"/>
</dbReference>
<dbReference type="InterPro" id="IPR011006">
    <property type="entry name" value="CheY-like_superfamily"/>
</dbReference>
<keyword evidence="2 4" id="KW-0597">Phosphoprotein</keyword>
<reference evidence="6" key="1">
    <citation type="submission" date="2022-12" db="EMBL/GenBank/DDBJ databases">
        <authorList>
            <person name="Wang J."/>
        </authorList>
    </citation>
    <scope>NUCLEOTIDE SEQUENCE</scope>
    <source>
        <strain evidence="6">HY-42-06</strain>
    </source>
</reference>
<evidence type="ECO:0000313" key="7">
    <source>
        <dbReference type="Proteomes" id="UP001079657"/>
    </source>
</evidence>
<feature type="domain" description="Response regulatory" evidence="5">
    <location>
        <begin position="2"/>
        <end position="120"/>
    </location>
</feature>
<dbReference type="PANTHER" id="PTHR44591:SF3">
    <property type="entry name" value="RESPONSE REGULATORY DOMAIN-CONTAINING PROTEIN"/>
    <property type="match status" value="1"/>
</dbReference>
<name>A0ABT4CLJ4_9CLOT</name>
<evidence type="ECO:0000256" key="4">
    <source>
        <dbReference type="PROSITE-ProRule" id="PRU00169"/>
    </source>
</evidence>
<dbReference type="Pfam" id="PF00072">
    <property type="entry name" value="Response_reg"/>
    <property type="match status" value="1"/>
</dbReference>
<dbReference type="SUPFAM" id="SSF52172">
    <property type="entry name" value="CheY-like"/>
    <property type="match status" value="1"/>
</dbReference>
<comment type="caution">
    <text evidence="6">The sequence shown here is derived from an EMBL/GenBank/DDBJ whole genome shotgun (WGS) entry which is preliminary data.</text>
</comment>
<keyword evidence="7" id="KW-1185">Reference proteome</keyword>
<evidence type="ECO:0000256" key="1">
    <source>
        <dbReference type="ARBA" id="ARBA00018672"/>
    </source>
</evidence>
<protein>
    <recommendedName>
        <fullName evidence="1">Stage 0 sporulation protein A homolog</fullName>
    </recommendedName>
</protein>
<comment type="function">
    <text evidence="3">May play the central regulatory role in sporulation. It may be an element of the effector pathway responsible for the activation of sporulation genes in response to nutritional stress. Spo0A may act in concert with spo0H (a sigma factor) to control the expression of some genes that are critical to the sporulation process.</text>
</comment>
<dbReference type="Gene3D" id="3.40.50.2300">
    <property type="match status" value="1"/>
</dbReference>
<dbReference type="SMART" id="SM00448">
    <property type="entry name" value="REC"/>
    <property type="match status" value="1"/>
</dbReference>
<dbReference type="Proteomes" id="UP001079657">
    <property type="component" value="Unassembled WGS sequence"/>
</dbReference>
<dbReference type="EMBL" id="JAPQES010000001">
    <property type="protein sequence ID" value="MCY6369915.1"/>
    <property type="molecule type" value="Genomic_DNA"/>
</dbReference>
<accession>A0ABT4CLJ4</accession>
<organism evidence="6 7">
    <name type="scientific">Clostridium ganghwense</name>
    <dbReference type="NCBI Taxonomy" id="312089"/>
    <lineage>
        <taxon>Bacteria</taxon>
        <taxon>Bacillati</taxon>
        <taxon>Bacillota</taxon>
        <taxon>Clostridia</taxon>
        <taxon>Eubacteriales</taxon>
        <taxon>Clostridiaceae</taxon>
        <taxon>Clostridium</taxon>
    </lineage>
</organism>
<evidence type="ECO:0000259" key="5">
    <source>
        <dbReference type="PROSITE" id="PS50110"/>
    </source>
</evidence>
<proteinExistence type="predicted"/>